<feature type="compositionally biased region" description="Acidic residues" evidence="1">
    <location>
        <begin position="159"/>
        <end position="177"/>
    </location>
</feature>
<dbReference type="NCBIfam" id="NF033578">
    <property type="entry name" value="transpos_IS5_1"/>
    <property type="match status" value="1"/>
</dbReference>
<feature type="region of interest" description="Disordered" evidence="1">
    <location>
        <begin position="157"/>
        <end position="185"/>
    </location>
</feature>
<name>A0A645C7Y5_9ZZZZ</name>
<dbReference type="InterPro" id="IPR025668">
    <property type="entry name" value="Tnp_DDE_dom"/>
</dbReference>
<protein>
    <submittedName>
        <fullName evidence="5">IS5 family transposase ISShsa1</fullName>
    </submittedName>
</protein>
<dbReference type="InterPro" id="IPR008490">
    <property type="entry name" value="Transposase_InsH_N"/>
</dbReference>
<reference evidence="5" key="1">
    <citation type="submission" date="2019-08" db="EMBL/GenBank/DDBJ databases">
        <authorList>
            <person name="Kucharzyk K."/>
            <person name="Murdoch R.W."/>
            <person name="Higgins S."/>
            <person name="Loffler F."/>
        </authorList>
    </citation>
    <scope>NUCLEOTIDE SEQUENCE</scope>
</reference>
<keyword evidence="2" id="KW-1133">Transmembrane helix</keyword>
<feature type="domain" description="Transposase InsH N-terminal" evidence="3">
    <location>
        <begin position="41"/>
        <end position="134"/>
    </location>
</feature>
<evidence type="ECO:0000259" key="4">
    <source>
        <dbReference type="Pfam" id="PF13586"/>
    </source>
</evidence>
<proteinExistence type="predicted"/>
<keyword evidence="2" id="KW-0472">Membrane</keyword>
<dbReference type="PANTHER" id="PTHR33803">
    <property type="entry name" value="IS1478 TRANSPOSASE"/>
    <property type="match status" value="1"/>
</dbReference>
<comment type="caution">
    <text evidence="5">The sequence shown here is derived from an EMBL/GenBank/DDBJ whole genome shotgun (WGS) entry which is preliminary data.</text>
</comment>
<dbReference type="Pfam" id="PF05598">
    <property type="entry name" value="DUF772"/>
    <property type="match status" value="1"/>
</dbReference>
<dbReference type="PANTHER" id="PTHR33803:SF3">
    <property type="entry name" value="BLL1974 PROTEIN"/>
    <property type="match status" value="1"/>
</dbReference>
<accession>A0A645C7Y5</accession>
<evidence type="ECO:0000259" key="3">
    <source>
        <dbReference type="Pfam" id="PF05598"/>
    </source>
</evidence>
<evidence type="ECO:0000256" key="1">
    <source>
        <dbReference type="SAM" id="MobiDB-lite"/>
    </source>
</evidence>
<feature type="transmembrane region" description="Helical" evidence="2">
    <location>
        <begin position="466"/>
        <end position="491"/>
    </location>
</feature>
<dbReference type="Pfam" id="PF13586">
    <property type="entry name" value="DDE_Tnp_1_2"/>
    <property type="match status" value="1"/>
</dbReference>
<keyword evidence="2" id="KW-0812">Transmembrane</keyword>
<dbReference type="AlphaFoldDB" id="A0A645C7Y5"/>
<evidence type="ECO:0000313" key="5">
    <source>
        <dbReference type="EMBL" id="MPM70184.1"/>
    </source>
</evidence>
<sequence>MQGKWPKHVKKLALGGDEMYKYSNGQISLEDFKQPIGMNLKESNRWVKKAQTIPWLEIEKRYAALFKNRKGNVAKPLRMALGACIVQAEYGYSDEEITLQLQENPYLQYFCGYLEYDDNRLPFDPSLMVYFRKRLTPEILGEINEMIIEKAVKEAPMPLEDENDYTDHNDDNDEDDKPEPPQNGGTMIVDATCAPSQISFPQDTKLLNSAREATEELIDTLHVPGTKKPRTYRKKAHKNFLKISRTRKPTAKKIRKAIGKQLGYIRRNLENIKIISENSAKLTIRQAEQLKTIEKIYEQQKYMFDNRVHSVPDRIVSLSQPWIRPILRGKAKAPVEFGAKLDISVVEGWTRLEFISFDAYNESTKLTEMIERYRERTGHYPARVLADKIYRNRDNLKFCSEHRIRLSGPALGRPKLGEKEDIRNKKQNYLDECERIEVERKFSLAKRKCGLGLIVARLSETARHCIAMSVIVLNLKKVLCAFFVFLYCLLITHHLPQRNLKFVFVQ</sequence>
<dbReference type="InterPro" id="IPR047710">
    <property type="entry name" value="Transpos_IS5-like"/>
</dbReference>
<dbReference type="EMBL" id="VSSQ01023327">
    <property type="protein sequence ID" value="MPM70184.1"/>
    <property type="molecule type" value="Genomic_DNA"/>
</dbReference>
<feature type="domain" description="Transposase DDE" evidence="4">
    <location>
        <begin position="384"/>
        <end position="476"/>
    </location>
</feature>
<evidence type="ECO:0000256" key="2">
    <source>
        <dbReference type="SAM" id="Phobius"/>
    </source>
</evidence>
<gene>
    <name evidence="5" type="ORF">SDC9_117137</name>
</gene>
<organism evidence="5">
    <name type="scientific">bioreactor metagenome</name>
    <dbReference type="NCBI Taxonomy" id="1076179"/>
    <lineage>
        <taxon>unclassified sequences</taxon>
        <taxon>metagenomes</taxon>
        <taxon>ecological metagenomes</taxon>
    </lineage>
</organism>